<dbReference type="SUPFAM" id="SSF69118">
    <property type="entry name" value="AhpD-like"/>
    <property type="match status" value="1"/>
</dbReference>
<name>A0A5C3LNY0_9AGAR</name>
<dbReference type="AlphaFoldDB" id="A0A5C3LNY0"/>
<keyword evidence="2" id="KW-1185">Reference proteome</keyword>
<dbReference type="PANTHER" id="PTHR28180:SF2">
    <property type="entry name" value="PEROXISOMAL PROTEIN 2"/>
    <property type="match status" value="1"/>
</dbReference>
<gene>
    <name evidence="1" type="ORF">BDQ12DRAFT_700218</name>
</gene>
<dbReference type="InterPro" id="IPR052999">
    <property type="entry name" value="PTS1_Protein"/>
</dbReference>
<protein>
    <recommendedName>
        <fullName evidence="3">AhpD-like protein</fullName>
    </recommendedName>
</protein>
<sequence length="254" mass="27779">MKTPIANTAFLKRIKSLYPVRKPHISLAGHDAATGILSSPWYIVAAAAFSASNKPSEVARVFRYALQEAEDGNAKLPDRQLLAQKMRESLFKSGLISGYPKWNCATYISIGRCCHHSMATAESFTSSFRNPNAPLADYAKTGQALFNTIYGETAGDVQNMLNAIYPDMGWFSTTIGYGLTYGYTDILSPLETSYTLVAALIAGDTPQQIKWHLKGACRAGASLEQVKAVREIAMDVAQESGVEWREEVPPVEES</sequence>
<dbReference type="InterPro" id="IPR029032">
    <property type="entry name" value="AhpD-like"/>
</dbReference>
<dbReference type="Proteomes" id="UP000308652">
    <property type="component" value="Unassembled WGS sequence"/>
</dbReference>
<dbReference type="OrthoDB" id="5537330at2759"/>
<dbReference type="STRING" id="68775.A0A5C3LNY0"/>
<dbReference type="EMBL" id="ML213627">
    <property type="protein sequence ID" value="TFK34859.1"/>
    <property type="molecule type" value="Genomic_DNA"/>
</dbReference>
<evidence type="ECO:0008006" key="3">
    <source>
        <dbReference type="Google" id="ProtNLM"/>
    </source>
</evidence>
<organism evidence="1 2">
    <name type="scientific">Crucibulum laeve</name>
    <dbReference type="NCBI Taxonomy" id="68775"/>
    <lineage>
        <taxon>Eukaryota</taxon>
        <taxon>Fungi</taxon>
        <taxon>Dikarya</taxon>
        <taxon>Basidiomycota</taxon>
        <taxon>Agaricomycotina</taxon>
        <taxon>Agaricomycetes</taxon>
        <taxon>Agaricomycetidae</taxon>
        <taxon>Agaricales</taxon>
        <taxon>Agaricineae</taxon>
        <taxon>Nidulariaceae</taxon>
        <taxon>Crucibulum</taxon>
    </lineage>
</organism>
<proteinExistence type="predicted"/>
<evidence type="ECO:0000313" key="2">
    <source>
        <dbReference type="Proteomes" id="UP000308652"/>
    </source>
</evidence>
<dbReference type="Gene3D" id="1.20.1290.10">
    <property type="entry name" value="AhpD-like"/>
    <property type="match status" value="1"/>
</dbReference>
<dbReference type="PANTHER" id="PTHR28180">
    <property type="entry name" value="CONSERVED MITOCHONDRIAL PROTEIN-RELATED"/>
    <property type="match status" value="1"/>
</dbReference>
<reference evidence="1 2" key="1">
    <citation type="journal article" date="2019" name="Nat. Ecol. Evol.">
        <title>Megaphylogeny resolves global patterns of mushroom evolution.</title>
        <authorList>
            <person name="Varga T."/>
            <person name="Krizsan K."/>
            <person name="Foldi C."/>
            <person name="Dima B."/>
            <person name="Sanchez-Garcia M."/>
            <person name="Sanchez-Ramirez S."/>
            <person name="Szollosi G.J."/>
            <person name="Szarkandi J.G."/>
            <person name="Papp V."/>
            <person name="Albert L."/>
            <person name="Andreopoulos W."/>
            <person name="Angelini C."/>
            <person name="Antonin V."/>
            <person name="Barry K.W."/>
            <person name="Bougher N.L."/>
            <person name="Buchanan P."/>
            <person name="Buyck B."/>
            <person name="Bense V."/>
            <person name="Catcheside P."/>
            <person name="Chovatia M."/>
            <person name="Cooper J."/>
            <person name="Damon W."/>
            <person name="Desjardin D."/>
            <person name="Finy P."/>
            <person name="Geml J."/>
            <person name="Haridas S."/>
            <person name="Hughes K."/>
            <person name="Justo A."/>
            <person name="Karasinski D."/>
            <person name="Kautmanova I."/>
            <person name="Kiss B."/>
            <person name="Kocsube S."/>
            <person name="Kotiranta H."/>
            <person name="LaButti K.M."/>
            <person name="Lechner B.E."/>
            <person name="Liimatainen K."/>
            <person name="Lipzen A."/>
            <person name="Lukacs Z."/>
            <person name="Mihaltcheva S."/>
            <person name="Morgado L.N."/>
            <person name="Niskanen T."/>
            <person name="Noordeloos M.E."/>
            <person name="Ohm R.A."/>
            <person name="Ortiz-Santana B."/>
            <person name="Ovrebo C."/>
            <person name="Racz N."/>
            <person name="Riley R."/>
            <person name="Savchenko A."/>
            <person name="Shiryaev A."/>
            <person name="Soop K."/>
            <person name="Spirin V."/>
            <person name="Szebenyi C."/>
            <person name="Tomsovsky M."/>
            <person name="Tulloss R.E."/>
            <person name="Uehling J."/>
            <person name="Grigoriev I.V."/>
            <person name="Vagvolgyi C."/>
            <person name="Papp T."/>
            <person name="Martin F.M."/>
            <person name="Miettinen O."/>
            <person name="Hibbett D.S."/>
            <person name="Nagy L.G."/>
        </authorList>
    </citation>
    <scope>NUCLEOTIDE SEQUENCE [LARGE SCALE GENOMIC DNA]</scope>
    <source>
        <strain evidence="1 2">CBS 166.37</strain>
    </source>
</reference>
<evidence type="ECO:0000313" key="1">
    <source>
        <dbReference type="EMBL" id="TFK34859.1"/>
    </source>
</evidence>
<accession>A0A5C3LNY0</accession>